<gene>
    <name evidence="8" type="ORF">GCM10010833_16210</name>
</gene>
<keyword evidence="3 6" id="KW-0812">Transmembrane</keyword>
<dbReference type="PANTHER" id="PTHR38459">
    <property type="entry name" value="PROPHAGE BACTOPRENOL-LINKED GLUCOSE TRANSLOCASE HOMOLOG"/>
    <property type="match status" value="1"/>
</dbReference>
<evidence type="ECO:0000256" key="6">
    <source>
        <dbReference type="SAM" id="Phobius"/>
    </source>
</evidence>
<comment type="similarity">
    <text evidence="2">Belongs to the GtrA family.</text>
</comment>
<proteinExistence type="inferred from homology"/>
<protein>
    <recommendedName>
        <fullName evidence="7">GtrA/DPMS transmembrane domain-containing protein</fullName>
    </recommendedName>
</protein>
<dbReference type="InterPro" id="IPR051401">
    <property type="entry name" value="GtrA_CellWall_Glycosyl"/>
</dbReference>
<evidence type="ECO:0000256" key="1">
    <source>
        <dbReference type="ARBA" id="ARBA00004141"/>
    </source>
</evidence>
<reference evidence="9" key="1">
    <citation type="journal article" date="2019" name="Int. J. Syst. Evol. Microbiol.">
        <title>The Global Catalogue of Microorganisms (GCM) 10K type strain sequencing project: providing services to taxonomists for standard genome sequencing and annotation.</title>
        <authorList>
            <consortium name="The Broad Institute Genomics Platform"/>
            <consortium name="The Broad Institute Genome Sequencing Center for Infectious Disease"/>
            <person name="Wu L."/>
            <person name="Ma J."/>
        </authorList>
    </citation>
    <scope>NUCLEOTIDE SEQUENCE [LARGE SCALE GENOMIC DNA]</scope>
    <source>
        <strain evidence="9">CGMCC 1.12851</strain>
    </source>
</reference>
<keyword evidence="4 6" id="KW-1133">Transmembrane helix</keyword>
<keyword evidence="5 6" id="KW-0472">Membrane</keyword>
<name>A0ABQ1J7P4_9SPHN</name>
<dbReference type="PANTHER" id="PTHR38459:SF1">
    <property type="entry name" value="PROPHAGE BACTOPRENOL-LINKED GLUCOSE TRANSLOCASE HOMOLOG"/>
    <property type="match status" value="1"/>
</dbReference>
<dbReference type="InterPro" id="IPR007267">
    <property type="entry name" value="GtrA_DPMS_TM"/>
</dbReference>
<dbReference type="Pfam" id="PF04138">
    <property type="entry name" value="GtrA_DPMS_TM"/>
    <property type="match status" value="1"/>
</dbReference>
<feature type="transmembrane region" description="Helical" evidence="6">
    <location>
        <begin position="22"/>
        <end position="44"/>
    </location>
</feature>
<feature type="transmembrane region" description="Helical" evidence="6">
    <location>
        <begin position="87"/>
        <end position="106"/>
    </location>
</feature>
<evidence type="ECO:0000256" key="2">
    <source>
        <dbReference type="ARBA" id="ARBA00009399"/>
    </source>
</evidence>
<dbReference type="EMBL" id="BMGD01000003">
    <property type="protein sequence ID" value="GGB62018.1"/>
    <property type="molecule type" value="Genomic_DNA"/>
</dbReference>
<evidence type="ECO:0000313" key="8">
    <source>
        <dbReference type="EMBL" id="GGB62018.1"/>
    </source>
</evidence>
<feature type="transmembrane region" description="Helical" evidence="6">
    <location>
        <begin position="56"/>
        <end position="75"/>
    </location>
</feature>
<feature type="domain" description="GtrA/DPMS transmembrane" evidence="7">
    <location>
        <begin position="24"/>
        <end position="138"/>
    </location>
</feature>
<evidence type="ECO:0000256" key="5">
    <source>
        <dbReference type="ARBA" id="ARBA00023136"/>
    </source>
</evidence>
<organism evidence="8 9">
    <name type="scientific">Blastomonas aquatica</name>
    <dbReference type="NCBI Taxonomy" id="1510276"/>
    <lineage>
        <taxon>Bacteria</taxon>
        <taxon>Pseudomonadati</taxon>
        <taxon>Pseudomonadota</taxon>
        <taxon>Alphaproteobacteria</taxon>
        <taxon>Sphingomonadales</taxon>
        <taxon>Sphingomonadaceae</taxon>
        <taxon>Blastomonas</taxon>
    </lineage>
</organism>
<comment type="caution">
    <text evidence="8">The sequence shown here is derived from an EMBL/GenBank/DDBJ whole genome shotgun (WGS) entry which is preliminary data.</text>
</comment>
<accession>A0ABQ1J7P4</accession>
<evidence type="ECO:0000313" key="9">
    <source>
        <dbReference type="Proteomes" id="UP000614261"/>
    </source>
</evidence>
<keyword evidence="9" id="KW-1185">Reference proteome</keyword>
<comment type="subcellular location">
    <subcellularLocation>
        <location evidence="1">Membrane</location>
        <topology evidence="1">Multi-pass membrane protein</topology>
    </subcellularLocation>
</comment>
<sequence length="150" mass="16181">MYPVTLFVQQNNPVAALPVGQIVRFGIVGVTATAVHGLTLFVLVNRGQFSPTVGTAIAFLCAVAVTYAGQALWVFKVRQHSPAKFLRFALSAVFGLLANVAIMKLAVDVAQVHYQIGFAAAVVLVPAMTYLINKYWVFADTPARDGDRNE</sequence>
<evidence type="ECO:0000256" key="3">
    <source>
        <dbReference type="ARBA" id="ARBA00022692"/>
    </source>
</evidence>
<evidence type="ECO:0000256" key="4">
    <source>
        <dbReference type="ARBA" id="ARBA00022989"/>
    </source>
</evidence>
<feature type="transmembrane region" description="Helical" evidence="6">
    <location>
        <begin position="112"/>
        <end position="132"/>
    </location>
</feature>
<evidence type="ECO:0000259" key="7">
    <source>
        <dbReference type="Pfam" id="PF04138"/>
    </source>
</evidence>
<dbReference type="Proteomes" id="UP000614261">
    <property type="component" value="Unassembled WGS sequence"/>
</dbReference>